<dbReference type="AlphaFoldDB" id="A0A6C0HMK9"/>
<reference evidence="1" key="1">
    <citation type="journal article" date="2020" name="Nature">
        <title>Giant virus diversity and host interactions through global metagenomics.</title>
        <authorList>
            <person name="Schulz F."/>
            <person name="Roux S."/>
            <person name="Paez-Espino D."/>
            <person name="Jungbluth S."/>
            <person name="Walsh D.A."/>
            <person name="Denef V.J."/>
            <person name="McMahon K.D."/>
            <person name="Konstantinidis K.T."/>
            <person name="Eloe-Fadrosh E.A."/>
            <person name="Kyrpides N.C."/>
            <person name="Woyke T."/>
        </authorList>
    </citation>
    <scope>NUCLEOTIDE SEQUENCE</scope>
    <source>
        <strain evidence="1">GVMAG-M-3300023184-13</strain>
    </source>
</reference>
<sequence>MAKSVLKIFPGDGSSCFVFRIFSLSSFLNNFIINSEQPVLNALI</sequence>
<organism evidence="1">
    <name type="scientific">viral metagenome</name>
    <dbReference type="NCBI Taxonomy" id="1070528"/>
    <lineage>
        <taxon>unclassified sequences</taxon>
        <taxon>metagenomes</taxon>
        <taxon>organismal metagenomes</taxon>
    </lineage>
</organism>
<protein>
    <submittedName>
        <fullName evidence="1">Uncharacterized protein</fullName>
    </submittedName>
</protein>
<accession>A0A6C0HMK9</accession>
<dbReference type="EMBL" id="MN739986">
    <property type="protein sequence ID" value="QHT81634.1"/>
    <property type="molecule type" value="Genomic_DNA"/>
</dbReference>
<name>A0A6C0HMK9_9ZZZZ</name>
<proteinExistence type="predicted"/>
<evidence type="ECO:0000313" key="1">
    <source>
        <dbReference type="EMBL" id="QHT81634.1"/>
    </source>
</evidence>